<accession>A0A1V2L6A0</accession>
<protein>
    <submittedName>
        <fullName evidence="2">Uncharacterized protein</fullName>
    </submittedName>
</protein>
<feature type="compositionally biased region" description="Polar residues" evidence="1">
    <location>
        <begin position="33"/>
        <end position="65"/>
    </location>
</feature>
<sequence length="318" mass="34919">MHKSNTISSFMDKQKSKKLWSNPFSKTHKEISSPYTSTAESKTTIPRSQSSIKISTPVVSSTTSQRLRKRSSLVLPESTEKVSASYKHKSMSIGPLQLDVSKVTDPKELEFYKKLMAPMTPSGTILEDDEDEGEDEQITNEEFIDNSSFSTSHASSNNSQPTTLFTTSTENSSFATSKPQPSAQTASHSLAGALEDYELFTKRQSALLIAPTTPSFSAAITSDNDVEETTLTTSLSLPSLTSLESVDSELSVMKVSNSLWVGIIESDNEEDTKNGLKTDALDGFDAESVFFEDVEDYKLTFNRLMKASPSFRTSLVFA</sequence>
<gene>
    <name evidence="2" type="ORF">BON22_3042</name>
</gene>
<feature type="region of interest" description="Disordered" evidence="1">
    <location>
        <begin position="1"/>
        <end position="75"/>
    </location>
</feature>
<reference evidence="3" key="1">
    <citation type="journal article" date="2017" name="Genome Announc.">
        <title>Genome sequences of Cyberlindnera fabianii 65, Pichia kudriavzevii 129, and Saccharomyces cerevisiae 131 isolated from fermented masau fruits in Zimbabwe.</title>
        <authorList>
            <person name="van Rijswijck I.M.H."/>
            <person name="Derks M.F.L."/>
            <person name="Abee T."/>
            <person name="de Ridder D."/>
            <person name="Smid E.J."/>
        </authorList>
    </citation>
    <scope>NUCLEOTIDE SEQUENCE [LARGE SCALE GENOMIC DNA]</scope>
    <source>
        <strain evidence="3">65</strain>
    </source>
</reference>
<organism evidence="2 3">
    <name type="scientific">Cyberlindnera fabianii</name>
    <name type="common">Yeast</name>
    <name type="synonym">Hansenula fabianii</name>
    <dbReference type="NCBI Taxonomy" id="36022"/>
    <lineage>
        <taxon>Eukaryota</taxon>
        <taxon>Fungi</taxon>
        <taxon>Dikarya</taxon>
        <taxon>Ascomycota</taxon>
        <taxon>Saccharomycotina</taxon>
        <taxon>Saccharomycetes</taxon>
        <taxon>Phaffomycetales</taxon>
        <taxon>Phaffomycetaceae</taxon>
        <taxon>Cyberlindnera</taxon>
    </lineage>
</organism>
<proteinExistence type="predicted"/>
<dbReference type="VEuPathDB" id="FungiDB:BON22_3042"/>
<dbReference type="Proteomes" id="UP000189513">
    <property type="component" value="Unassembled WGS sequence"/>
</dbReference>
<evidence type="ECO:0000313" key="2">
    <source>
        <dbReference type="EMBL" id="ONH67270.1"/>
    </source>
</evidence>
<comment type="caution">
    <text evidence="2">The sequence shown here is derived from an EMBL/GenBank/DDBJ whole genome shotgun (WGS) entry which is preliminary data.</text>
</comment>
<evidence type="ECO:0000256" key="1">
    <source>
        <dbReference type="SAM" id="MobiDB-lite"/>
    </source>
</evidence>
<dbReference type="EMBL" id="MPUK01000005">
    <property type="protein sequence ID" value="ONH67270.1"/>
    <property type="molecule type" value="Genomic_DNA"/>
</dbReference>
<feature type="compositionally biased region" description="Low complexity" evidence="1">
    <location>
        <begin position="146"/>
        <end position="159"/>
    </location>
</feature>
<keyword evidence="3" id="KW-1185">Reference proteome</keyword>
<dbReference type="AlphaFoldDB" id="A0A1V2L6A0"/>
<name>A0A1V2L6A0_CYBFA</name>
<feature type="compositionally biased region" description="Polar residues" evidence="1">
    <location>
        <begin position="160"/>
        <end position="188"/>
    </location>
</feature>
<evidence type="ECO:0000313" key="3">
    <source>
        <dbReference type="Proteomes" id="UP000189513"/>
    </source>
</evidence>
<feature type="compositionally biased region" description="Polar residues" evidence="1">
    <location>
        <begin position="1"/>
        <end position="11"/>
    </location>
</feature>
<feature type="region of interest" description="Disordered" evidence="1">
    <location>
        <begin position="143"/>
        <end position="188"/>
    </location>
</feature>